<evidence type="ECO:0000256" key="6">
    <source>
        <dbReference type="ARBA" id="ARBA00022989"/>
    </source>
</evidence>
<keyword evidence="4 8" id="KW-0812">Transmembrane</keyword>
<comment type="subcellular location">
    <subcellularLocation>
        <location evidence="1">Membrane</location>
        <topology evidence="1">Multi-pass membrane protein</topology>
    </subcellularLocation>
</comment>
<keyword evidence="7 8" id="KW-0472">Membrane</keyword>
<dbReference type="PANTHER" id="PTHR43066">
    <property type="entry name" value="RHOMBOID-RELATED PROTEIN"/>
    <property type="match status" value="1"/>
</dbReference>
<keyword evidence="5" id="KW-0378">Hydrolase</keyword>
<keyword evidence="6 8" id="KW-1133">Transmembrane helix</keyword>
<evidence type="ECO:0000256" key="3">
    <source>
        <dbReference type="ARBA" id="ARBA00022670"/>
    </source>
</evidence>
<keyword evidence="11" id="KW-1185">Reference proteome</keyword>
<dbReference type="GO" id="GO:0006508">
    <property type="term" value="P:proteolysis"/>
    <property type="evidence" value="ECO:0007669"/>
    <property type="project" value="UniProtKB-KW"/>
</dbReference>
<dbReference type="InterPro" id="IPR022764">
    <property type="entry name" value="Peptidase_S54_rhomboid_dom"/>
</dbReference>
<evidence type="ECO:0000256" key="2">
    <source>
        <dbReference type="ARBA" id="ARBA00009045"/>
    </source>
</evidence>
<dbReference type="Pfam" id="PF01694">
    <property type="entry name" value="Rhomboid"/>
    <property type="match status" value="1"/>
</dbReference>
<dbReference type="PANTHER" id="PTHR43066:SF1">
    <property type="entry name" value="RHOMBOID PROTEIN 2"/>
    <property type="match status" value="1"/>
</dbReference>
<evidence type="ECO:0000313" key="11">
    <source>
        <dbReference type="Proteomes" id="UP000618952"/>
    </source>
</evidence>
<dbReference type="SUPFAM" id="SSF144091">
    <property type="entry name" value="Rhomboid-like"/>
    <property type="match status" value="1"/>
</dbReference>
<dbReference type="GO" id="GO:0008233">
    <property type="term" value="F:peptidase activity"/>
    <property type="evidence" value="ECO:0007669"/>
    <property type="project" value="UniProtKB-KW"/>
</dbReference>
<feature type="transmembrane region" description="Helical" evidence="8">
    <location>
        <begin position="12"/>
        <end position="30"/>
    </location>
</feature>
<evidence type="ECO:0000256" key="1">
    <source>
        <dbReference type="ARBA" id="ARBA00004141"/>
    </source>
</evidence>
<sequence>MTESNYFKFSNAVIAIPLFAVLSIWTVYWFEIRFQVNFNDYGIYPRTINGIRGVVLSPFIHASAEHLYNNTIPLAILTASLVYFYRKIAYKVLLWGILISGFITWLIGRPSYHIGASGLIYVLVSFIFFKGIISKHYRLVALSLIVVFIYGSTLWYIFPVKDGISWEGHLGGFITGLFLAFVLKAPLPKLKKFDWEKEDYNEEDDEFLKHFDEHGNFIENIPQDSEEEEIKITYHYKKNPEDSGLE</sequence>
<feature type="transmembrane region" description="Helical" evidence="8">
    <location>
        <begin position="92"/>
        <end position="108"/>
    </location>
</feature>
<dbReference type="EMBL" id="JACLHY010000004">
    <property type="protein sequence ID" value="MBC8767567.1"/>
    <property type="molecule type" value="Genomic_DNA"/>
</dbReference>
<feature type="transmembrane region" description="Helical" evidence="8">
    <location>
        <begin position="67"/>
        <end position="85"/>
    </location>
</feature>
<evidence type="ECO:0000256" key="8">
    <source>
        <dbReference type="SAM" id="Phobius"/>
    </source>
</evidence>
<dbReference type="Gene3D" id="1.20.1540.10">
    <property type="entry name" value="Rhomboid-like"/>
    <property type="match status" value="1"/>
</dbReference>
<dbReference type="Proteomes" id="UP000618952">
    <property type="component" value="Unassembled WGS sequence"/>
</dbReference>
<accession>A0ABR7QKS2</accession>
<evidence type="ECO:0000256" key="7">
    <source>
        <dbReference type="ARBA" id="ARBA00023136"/>
    </source>
</evidence>
<protein>
    <submittedName>
        <fullName evidence="10">Rhomboid family intramembrane serine protease</fullName>
    </submittedName>
</protein>
<name>A0ABR7QKS2_9FLAO</name>
<organism evidence="10 11">
    <name type="scientific">Arenibacter arenosicollis</name>
    <dbReference type="NCBI Taxonomy" id="2762274"/>
    <lineage>
        <taxon>Bacteria</taxon>
        <taxon>Pseudomonadati</taxon>
        <taxon>Bacteroidota</taxon>
        <taxon>Flavobacteriia</taxon>
        <taxon>Flavobacteriales</taxon>
        <taxon>Flavobacteriaceae</taxon>
        <taxon>Arenibacter</taxon>
    </lineage>
</organism>
<feature type="transmembrane region" description="Helical" evidence="8">
    <location>
        <begin position="114"/>
        <end position="132"/>
    </location>
</feature>
<evidence type="ECO:0000256" key="5">
    <source>
        <dbReference type="ARBA" id="ARBA00022801"/>
    </source>
</evidence>
<feature type="domain" description="Peptidase S54 rhomboid" evidence="9">
    <location>
        <begin position="54"/>
        <end position="183"/>
    </location>
</feature>
<comment type="similarity">
    <text evidence="2">Belongs to the peptidase S54 family.</text>
</comment>
<keyword evidence="3 10" id="KW-0645">Protease</keyword>
<evidence type="ECO:0000313" key="10">
    <source>
        <dbReference type="EMBL" id="MBC8767567.1"/>
    </source>
</evidence>
<dbReference type="InterPro" id="IPR035952">
    <property type="entry name" value="Rhomboid-like_sf"/>
</dbReference>
<comment type="caution">
    <text evidence="10">The sequence shown here is derived from an EMBL/GenBank/DDBJ whole genome shotgun (WGS) entry which is preliminary data.</text>
</comment>
<evidence type="ECO:0000256" key="4">
    <source>
        <dbReference type="ARBA" id="ARBA00022692"/>
    </source>
</evidence>
<feature type="transmembrane region" description="Helical" evidence="8">
    <location>
        <begin position="139"/>
        <end position="158"/>
    </location>
</feature>
<reference evidence="10 11" key="1">
    <citation type="submission" date="2020-08" db="EMBL/GenBank/DDBJ databases">
        <title>Arenibacter gaetbuli sp. nov., isolated from a sand dune.</title>
        <authorList>
            <person name="Park S."/>
            <person name="Yoon J.-H."/>
        </authorList>
    </citation>
    <scope>NUCLEOTIDE SEQUENCE [LARGE SCALE GENOMIC DNA]</scope>
    <source>
        <strain evidence="10 11">BSSL-BM3</strain>
    </source>
</reference>
<dbReference type="RefSeq" id="WP_187582482.1">
    <property type="nucleotide sequence ID" value="NZ_JACLHY010000004.1"/>
</dbReference>
<evidence type="ECO:0000259" key="9">
    <source>
        <dbReference type="Pfam" id="PF01694"/>
    </source>
</evidence>
<gene>
    <name evidence="10" type="ORF">H4O18_06140</name>
</gene>
<proteinExistence type="inferred from homology"/>
<feature type="transmembrane region" description="Helical" evidence="8">
    <location>
        <begin position="170"/>
        <end position="187"/>
    </location>
</feature>